<feature type="compositionally biased region" description="Basic residues" evidence="1">
    <location>
        <begin position="245"/>
        <end position="261"/>
    </location>
</feature>
<protein>
    <submittedName>
        <fullName evidence="2">Uncharacterized protein</fullName>
    </submittedName>
</protein>
<feature type="compositionally biased region" description="Polar residues" evidence="1">
    <location>
        <begin position="144"/>
        <end position="153"/>
    </location>
</feature>
<name>A0A221W1V2_9PSEU</name>
<feature type="compositionally biased region" description="Low complexity" evidence="1">
    <location>
        <begin position="188"/>
        <end position="199"/>
    </location>
</feature>
<dbReference type="EMBL" id="CP022521">
    <property type="protein sequence ID" value="ASO19738.1"/>
    <property type="molecule type" value="Genomic_DNA"/>
</dbReference>
<feature type="region of interest" description="Disordered" evidence="1">
    <location>
        <begin position="1"/>
        <end position="201"/>
    </location>
</feature>
<sequence length="290" mass="30788">MSQPSTDLGGCGPARPPPPPALAVACAGPRGGVPRRWAGARPRGGRRDEAARCRAGRGSTARPSRDAVAPPHRALRRTRPRAAAGAPVSARRTTYEADARLPRPPGHARRHRPPGVSSPRGNSSNERCRRRPGRPSNPAVPTPGLSSTSNGPSASGRRWSTRFVAVGRTARKACAGRSRVTGGRRRSWSAAGSPPSAGRLQSALPRRLDDRQQRVANRLVDVRHGGSVVPRAGRRPGIPAGHERGGRRRPLRGRPRRRSHRCNPGAARRVGGSGRSETCPSSIPPPGSTW</sequence>
<dbReference type="Proteomes" id="UP000204221">
    <property type="component" value="Chromosome"/>
</dbReference>
<evidence type="ECO:0000313" key="2">
    <source>
        <dbReference type="EMBL" id="ASO19738.1"/>
    </source>
</evidence>
<feature type="region of interest" description="Disordered" evidence="1">
    <location>
        <begin position="220"/>
        <end position="290"/>
    </location>
</feature>
<dbReference type="KEGG" id="ahg:AHOG_10475"/>
<evidence type="ECO:0000313" key="3">
    <source>
        <dbReference type="Proteomes" id="UP000204221"/>
    </source>
</evidence>
<organism evidence="2 3">
    <name type="scientific">Actinoalloteichus hoggarensis</name>
    <dbReference type="NCBI Taxonomy" id="1470176"/>
    <lineage>
        <taxon>Bacteria</taxon>
        <taxon>Bacillati</taxon>
        <taxon>Actinomycetota</taxon>
        <taxon>Actinomycetes</taxon>
        <taxon>Pseudonocardiales</taxon>
        <taxon>Pseudonocardiaceae</taxon>
        <taxon>Actinoalloteichus</taxon>
    </lineage>
</organism>
<gene>
    <name evidence="2" type="ORF">AHOG_10475</name>
</gene>
<evidence type="ECO:0000256" key="1">
    <source>
        <dbReference type="SAM" id="MobiDB-lite"/>
    </source>
</evidence>
<reference evidence="2 3" key="1">
    <citation type="submission" date="2017-07" db="EMBL/GenBank/DDBJ databases">
        <title>Complete genome sequence of Actinoalloteichus hoggarensis DSM 45943, type strain of Actinoalloteichus hoggarensis.</title>
        <authorList>
            <person name="Ruckert C."/>
            <person name="Nouioui I."/>
            <person name="Willmese J."/>
            <person name="van Wezel G."/>
            <person name="Klenk H.-P."/>
            <person name="Kalinowski J."/>
            <person name="Zotchev S.B."/>
        </authorList>
    </citation>
    <scope>NUCLEOTIDE SEQUENCE [LARGE SCALE GENOMIC DNA]</scope>
    <source>
        <strain evidence="2 3">DSM 45943</strain>
    </source>
</reference>
<feature type="compositionally biased region" description="Low complexity" evidence="1">
    <location>
        <begin position="22"/>
        <end position="41"/>
    </location>
</feature>
<dbReference type="AlphaFoldDB" id="A0A221W1V2"/>
<proteinExistence type="predicted"/>
<keyword evidence="3" id="KW-1185">Reference proteome</keyword>
<accession>A0A221W1V2</accession>